<organism evidence="1 2">
    <name type="scientific">Microvirga tunisiensis</name>
    <dbReference type="NCBI Taxonomy" id="2108360"/>
    <lineage>
        <taxon>Bacteria</taxon>
        <taxon>Pseudomonadati</taxon>
        <taxon>Pseudomonadota</taxon>
        <taxon>Alphaproteobacteria</taxon>
        <taxon>Hyphomicrobiales</taxon>
        <taxon>Methylobacteriaceae</taxon>
        <taxon>Microvirga</taxon>
    </lineage>
</organism>
<dbReference type="RefSeq" id="WP_152718668.1">
    <property type="nucleotide sequence ID" value="NZ_VOSK01000769.1"/>
</dbReference>
<dbReference type="Proteomes" id="UP000403266">
    <property type="component" value="Unassembled WGS sequence"/>
</dbReference>
<dbReference type="EMBL" id="VOSK01000769">
    <property type="protein sequence ID" value="MPR31540.1"/>
    <property type="molecule type" value="Genomic_DNA"/>
</dbReference>
<sequence length="67" mass="7393">MQPTFQIGQLVRLQSPHGQGESRTYCVTRILPARDERTSAYLIKTMTGAERVVKPHDIKAASANAVP</sequence>
<accession>A0A5N7MXX4</accession>
<protein>
    <submittedName>
        <fullName evidence="1">Uncharacterized protein</fullName>
    </submittedName>
</protein>
<keyword evidence="2" id="KW-1185">Reference proteome</keyword>
<dbReference type="OrthoDB" id="8020620at2"/>
<proteinExistence type="predicted"/>
<dbReference type="AlphaFoldDB" id="A0A5N7MXX4"/>
<gene>
    <name evidence="1" type="ORF">FS320_43550</name>
</gene>
<reference evidence="1 2" key="1">
    <citation type="journal article" date="2019" name="Syst. Appl. Microbiol.">
        <title>Microvirga tunisiensis sp. nov., a root nodule symbiotic bacterium isolated from Lupinus micranthus and L. luteus grown in Northern Tunisia.</title>
        <authorList>
            <person name="Msaddak A."/>
            <person name="Rejili M."/>
            <person name="Duran D."/>
            <person name="Mars M."/>
            <person name="Palacios J.M."/>
            <person name="Ruiz-Argueso T."/>
            <person name="Rey L."/>
            <person name="Imperial J."/>
        </authorList>
    </citation>
    <scope>NUCLEOTIDE SEQUENCE [LARGE SCALE GENOMIC DNA]</scope>
    <source>
        <strain evidence="1 2">Lmie10</strain>
    </source>
</reference>
<name>A0A5N7MXX4_9HYPH</name>
<comment type="caution">
    <text evidence="1">The sequence shown here is derived from an EMBL/GenBank/DDBJ whole genome shotgun (WGS) entry which is preliminary data.</text>
</comment>
<evidence type="ECO:0000313" key="2">
    <source>
        <dbReference type="Proteomes" id="UP000403266"/>
    </source>
</evidence>
<evidence type="ECO:0000313" key="1">
    <source>
        <dbReference type="EMBL" id="MPR31540.1"/>
    </source>
</evidence>